<evidence type="ECO:0000256" key="2">
    <source>
        <dbReference type="ARBA" id="ARBA00023125"/>
    </source>
</evidence>
<dbReference type="PANTHER" id="PTHR30146">
    <property type="entry name" value="LACI-RELATED TRANSCRIPTIONAL REPRESSOR"/>
    <property type="match status" value="1"/>
</dbReference>
<dbReference type="InterPro" id="IPR000843">
    <property type="entry name" value="HTH_LacI"/>
</dbReference>
<keyword evidence="2 5" id="KW-0238">DNA-binding</keyword>
<dbReference type="RefSeq" id="WP_209694815.1">
    <property type="nucleotide sequence ID" value="NZ_BAAAVU010000009.1"/>
</dbReference>
<evidence type="ECO:0000313" key="5">
    <source>
        <dbReference type="EMBL" id="MBP2351991.1"/>
    </source>
</evidence>
<keyword evidence="6" id="KW-1185">Reference proteome</keyword>
<dbReference type="PANTHER" id="PTHR30146:SF153">
    <property type="entry name" value="LACTOSE OPERON REPRESSOR"/>
    <property type="match status" value="1"/>
</dbReference>
<dbReference type="InterPro" id="IPR046335">
    <property type="entry name" value="LacI/GalR-like_sensor"/>
</dbReference>
<dbReference type="PROSITE" id="PS00356">
    <property type="entry name" value="HTH_LACI_1"/>
    <property type="match status" value="1"/>
</dbReference>
<dbReference type="CDD" id="cd06267">
    <property type="entry name" value="PBP1_LacI_sugar_binding-like"/>
    <property type="match status" value="1"/>
</dbReference>
<feature type="domain" description="HTH lacI-type" evidence="4">
    <location>
        <begin position="7"/>
        <end position="61"/>
    </location>
</feature>
<dbReference type="Proteomes" id="UP000755585">
    <property type="component" value="Unassembled WGS sequence"/>
</dbReference>
<dbReference type="InterPro" id="IPR010982">
    <property type="entry name" value="Lambda_DNA-bd_dom_sf"/>
</dbReference>
<organism evidence="5 6">
    <name type="scientific">Kribbella aluminosa</name>
    <dbReference type="NCBI Taxonomy" id="416017"/>
    <lineage>
        <taxon>Bacteria</taxon>
        <taxon>Bacillati</taxon>
        <taxon>Actinomycetota</taxon>
        <taxon>Actinomycetes</taxon>
        <taxon>Propionibacteriales</taxon>
        <taxon>Kribbellaceae</taxon>
        <taxon>Kribbella</taxon>
    </lineage>
</organism>
<evidence type="ECO:0000256" key="1">
    <source>
        <dbReference type="ARBA" id="ARBA00023015"/>
    </source>
</evidence>
<dbReference type="EMBL" id="JAGINT010000001">
    <property type="protein sequence ID" value="MBP2351991.1"/>
    <property type="molecule type" value="Genomic_DNA"/>
</dbReference>
<keyword evidence="3" id="KW-0804">Transcription</keyword>
<dbReference type="SUPFAM" id="SSF47413">
    <property type="entry name" value="lambda repressor-like DNA-binding domains"/>
    <property type="match status" value="1"/>
</dbReference>
<dbReference type="Gene3D" id="3.40.50.2300">
    <property type="match status" value="2"/>
</dbReference>
<dbReference type="InterPro" id="IPR028082">
    <property type="entry name" value="Peripla_BP_I"/>
</dbReference>
<dbReference type="PROSITE" id="PS50932">
    <property type="entry name" value="HTH_LACI_2"/>
    <property type="match status" value="1"/>
</dbReference>
<gene>
    <name evidence="5" type="ORF">JOF29_003074</name>
</gene>
<protein>
    <submittedName>
        <fullName evidence="5">DNA-binding LacI/PurR family transcriptional regulator</fullName>
    </submittedName>
</protein>
<dbReference type="Pfam" id="PF00356">
    <property type="entry name" value="LacI"/>
    <property type="match status" value="1"/>
</dbReference>
<comment type="caution">
    <text evidence="5">The sequence shown here is derived from an EMBL/GenBank/DDBJ whole genome shotgun (WGS) entry which is preliminary data.</text>
</comment>
<dbReference type="CDD" id="cd01392">
    <property type="entry name" value="HTH_LacI"/>
    <property type="match status" value="1"/>
</dbReference>
<dbReference type="GO" id="GO:0003677">
    <property type="term" value="F:DNA binding"/>
    <property type="evidence" value="ECO:0007669"/>
    <property type="project" value="UniProtKB-KW"/>
</dbReference>
<dbReference type="Gene3D" id="1.10.260.40">
    <property type="entry name" value="lambda repressor-like DNA-binding domains"/>
    <property type="match status" value="1"/>
</dbReference>
<evidence type="ECO:0000259" key="4">
    <source>
        <dbReference type="PROSITE" id="PS50932"/>
    </source>
</evidence>
<proteinExistence type="predicted"/>
<accession>A0ABS4UK11</accession>
<reference evidence="5 6" key="1">
    <citation type="submission" date="2021-03" db="EMBL/GenBank/DDBJ databases">
        <title>Sequencing the genomes of 1000 actinobacteria strains.</title>
        <authorList>
            <person name="Klenk H.-P."/>
        </authorList>
    </citation>
    <scope>NUCLEOTIDE SEQUENCE [LARGE SCALE GENOMIC DNA]</scope>
    <source>
        <strain evidence="5 6">DSM 18824</strain>
    </source>
</reference>
<evidence type="ECO:0000313" key="6">
    <source>
        <dbReference type="Proteomes" id="UP000755585"/>
    </source>
</evidence>
<dbReference type="SMART" id="SM00354">
    <property type="entry name" value="HTH_LACI"/>
    <property type="match status" value="1"/>
</dbReference>
<name>A0ABS4UK11_9ACTN</name>
<sequence length="338" mass="36202">MTARRTVTIRDVASHAGVSMTTVSDVVNGKGRVDPSTRQRVLDSVRDVGWRPRRSARALRSGETGIFALCFPRREHGVQDWLLNADYDMALVAACAAAAVDSGRQLLLAPRPTDLEDLARLDVDGVIIADPQERDPALRILDQAGIPTVTVERDIRRADTWWVGTDNAGGATSALDHLAGRGAVRIALLTADARWSWFADTTAAYRAWCAEHRRRPLIRTIDADDPRTAAAQAVHSLLRLKNPPDAILALPQGSALGVLDAAELAGVDVPADLKLIAGIDSQTLLVSQPPVTAIDQQPMRIAKAAVELLITRVSGADAPGPTLVSTELVVRRSTAGAR</sequence>
<evidence type="ECO:0000256" key="3">
    <source>
        <dbReference type="ARBA" id="ARBA00023163"/>
    </source>
</evidence>
<dbReference type="SUPFAM" id="SSF53822">
    <property type="entry name" value="Periplasmic binding protein-like I"/>
    <property type="match status" value="1"/>
</dbReference>
<dbReference type="Pfam" id="PF13377">
    <property type="entry name" value="Peripla_BP_3"/>
    <property type="match status" value="1"/>
</dbReference>
<keyword evidence="1" id="KW-0805">Transcription regulation</keyword>